<reference evidence="3 4" key="1">
    <citation type="submission" date="2024-03" db="EMBL/GenBank/DDBJ databases">
        <title>Natural products discovery in diverse microorganisms through a two-stage MS feature dereplication strategy.</title>
        <authorList>
            <person name="Zhang R."/>
        </authorList>
    </citation>
    <scope>NUCLEOTIDE SEQUENCE [LARGE SCALE GENOMIC DNA]</scope>
    <source>
        <strain evidence="3 4">18930</strain>
    </source>
</reference>
<dbReference type="PANTHER" id="PTHR43245">
    <property type="entry name" value="BIFUNCTIONAL POLYMYXIN RESISTANCE PROTEIN ARNA"/>
    <property type="match status" value="1"/>
</dbReference>
<accession>A0ABZ2PH74</accession>
<dbReference type="SUPFAM" id="SSF51735">
    <property type="entry name" value="NAD(P)-binding Rossmann-fold domains"/>
    <property type="match status" value="1"/>
</dbReference>
<sequence length="353" mass="37712">MRIAVTGATGNVGTALLRTIGAETDVVGLVRRPPALVEPYDRASWASVDLASADSESTLAEIFSTVDVVVHLAVSFQPMRDRGYLERVNVGGTARVARACAAAGVTHLIHMSSGGIYSAGAYGVEVDEYWPRSGVPTSTYSMDKAAAELVLDRFESAHPEVTVARVRPGLIGQYEFGSALLRYALPDVVPSSVVDHLPVLPIDRTFTVPAVHSNDVADAVVRILDRRASGPFNLAAPTPVRADDVADALSARIVPTSQRVLSAALRAGFAVHVLPVHPGWVDLAFATPLLDSGRAERELGWAPSVDGPEVLRETVRGMRERAHAASPPMRKRTASDRVRSFGRRGFVSRGRPS</sequence>
<dbReference type="EMBL" id="CP147846">
    <property type="protein sequence ID" value="WXG68369.1"/>
    <property type="molecule type" value="Genomic_DNA"/>
</dbReference>
<dbReference type="InterPro" id="IPR001509">
    <property type="entry name" value="Epimerase_deHydtase"/>
</dbReference>
<evidence type="ECO:0000259" key="2">
    <source>
        <dbReference type="Pfam" id="PF01370"/>
    </source>
</evidence>
<dbReference type="Gene3D" id="3.40.50.720">
    <property type="entry name" value="NAD(P)-binding Rossmann-like Domain"/>
    <property type="match status" value="1"/>
</dbReference>
<dbReference type="Pfam" id="PF01370">
    <property type="entry name" value="Epimerase"/>
    <property type="match status" value="1"/>
</dbReference>
<keyword evidence="4" id="KW-1185">Reference proteome</keyword>
<organism evidence="3 4">
    <name type="scientific">Rhodococcus sovatensis</name>
    <dbReference type="NCBI Taxonomy" id="1805840"/>
    <lineage>
        <taxon>Bacteria</taxon>
        <taxon>Bacillati</taxon>
        <taxon>Actinomycetota</taxon>
        <taxon>Actinomycetes</taxon>
        <taxon>Mycobacteriales</taxon>
        <taxon>Nocardiaceae</taxon>
        <taxon>Rhodococcus</taxon>
    </lineage>
</organism>
<dbReference type="PANTHER" id="PTHR43245:SF13">
    <property type="entry name" value="UDP-D-APIOSE_UDP-D-XYLOSE SYNTHASE 2"/>
    <property type="match status" value="1"/>
</dbReference>
<evidence type="ECO:0000256" key="1">
    <source>
        <dbReference type="SAM" id="MobiDB-lite"/>
    </source>
</evidence>
<evidence type="ECO:0000313" key="3">
    <source>
        <dbReference type="EMBL" id="WXG68369.1"/>
    </source>
</evidence>
<dbReference type="InterPro" id="IPR036291">
    <property type="entry name" value="NAD(P)-bd_dom_sf"/>
</dbReference>
<dbReference type="RefSeq" id="WP_338888534.1">
    <property type="nucleotide sequence ID" value="NZ_CP147846.1"/>
</dbReference>
<feature type="compositionally biased region" description="Low complexity" evidence="1">
    <location>
        <begin position="343"/>
        <end position="353"/>
    </location>
</feature>
<feature type="region of interest" description="Disordered" evidence="1">
    <location>
        <begin position="319"/>
        <end position="353"/>
    </location>
</feature>
<proteinExistence type="predicted"/>
<gene>
    <name evidence="3" type="ORF">WDS16_24770</name>
</gene>
<name>A0ABZ2PH74_9NOCA</name>
<dbReference type="Proteomes" id="UP001432000">
    <property type="component" value="Chromosome"/>
</dbReference>
<evidence type="ECO:0000313" key="4">
    <source>
        <dbReference type="Proteomes" id="UP001432000"/>
    </source>
</evidence>
<dbReference type="InterPro" id="IPR050177">
    <property type="entry name" value="Lipid_A_modif_metabolic_enz"/>
</dbReference>
<feature type="domain" description="NAD-dependent epimerase/dehydratase" evidence="2">
    <location>
        <begin position="3"/>
        <end position="233"/>
    </location>
</feature>
<protein>
    <submittedName>
        <fullName evidence="3">NAD-dependent epimerase/dehydratase family protein</fullName>
    </submittedName>
</protein>